<organism evidence="3 4">
    <name type="scientific">Streptomyces glaucescens</name>
    <dbReference type="NCBI Taxonomy" id="1907"/>
    <lineage>
        <taxon>Bacteria</taxon>
        <taxon>Bacillati</taxon>
        <taxon>Actinomycetota</taxon>
        <taxon>Actinomycetes</taxon>
        <taxon>Kitasatosporales</taxon>
        <taxon>Streptomycetaceae</taxon>
        <taxon>Streptomyces</taxon>
    </lineage>
</organism>
<dbReference type="InterPro" id="IPR022029">
    <property type="entry name" value="YoaR-like_PG-bd"/>
</dbReference>
<dbReference type="EMBL" id="CP009438">
    <property type="protein sequence ID" value="AIS02163.1"/>
    <property type="molecule type" value="Genomic_DNA"/>
</dbReference>
<evidence type="ECO:0000256" key="1">
    <source>
        <dbReference type="SAM" id="Phobius"/>
    </source>
</evidence>
<dbReference type="STRING" id="1907.SGLAU_31145"/>
<dbReference type="InterPro" id="IPR007391">
    <property type="entry name" value="Vancomycin_resist_VanW"/>
</dbReference>
<protein>
    <recommendedName>
        <fullName evidence="2">YoaR-like putative peptidoglycan binding domain-containing protein</fullName>
    </recommendedName>
</protein>
<feature type="transmembrane region" description="Helical" evidence="1">
    <location>
        <begin position="12"/>
        <end position="34"/>
    </location>
</feature>
<dbReference type="InterPro" id="IPR052913">
    <property type="entry name" value="Glycopeptide_resist_protein"/>
</dbReference>
<dbReference type="PANTHER" id="PTHR35788:SF1">
    <property type="entry name" value="EXPORTED PROTEIN"/>
    <property type="match status" value="1"/>
</dbReference>
<accession>A0A089XDS7</accession>
<dbReference type="AlphaFoldDB" id="A0A089XDS7"/>
<keyword evidence="1" id="KW-0812">Transmembrane</keyword>
<name>A0A089XDS7_STRGA</name>
<dbReference type="KEGG" id="sgu:SGLAU_31145"/>
<keyword evidence="4" id="KW-1185">Reference proteome</keyword>
<proteinExistence type="predicted"/>
<evidence type="ECO:0000313" key="4">
    <source>
        <dbReference type="Proteomes" id="UP000029482"/>
    </source>
</evidence>
<sequence>MRPRKPSLPHIAALPPAVLAGGALTIGVGGLYLAGLLVAGGEIEDGTTVRGVDIGGLSRAEAVRKLEDGLPATGPREITVRAGGRTDTVEPRQAGLAFDAERTVDRAAISGLDPVSAIGGLFRSGGAVEPVVRMDEDRARSAVAELAKTRDHTPREGAVTFADGTVRQVAPRTGFTLDQDASVDALRAAFERAEQHPVTVLPGRETQPKTGADEVRRAVREFAGPAVSAPVTLTAGGQRFTVGPDVLGAYLSLRPDADGRLRPHLDEKGLRAAPAVAEPLAALPATAKNARLGPSGDKAVVTADGTPAQEVTAKALGKAVMPLLTASGAARTGEIATRTVQPELTRENAARLGVTEKLSSFTVDFEPAAYRTQNVGRAVELINGSLVKPNETWSFNRTVGERTEANGFTDGIMILDDRYTKAPGGGVSAVATTVFNAMFFAGVKPVEHGAHSFYIERYPEGREATVAWGSLDLRFTNDTGHALYIEAQSTETSVTVSFLGTKKYDEIKSVKGPRTQVREPERKVRTDEECVPQTPLQGFDVTVQRVFYDGGREVKREPFRTHYTPRDEIVCRSPEETPDASSASNAAGAEQSLLGLAGLGL</sequence>
<dbReference type="OrthoDB" id="9813301at2"/>
<feature type="domain" description="YoaR-like putative peptidoglycan binding" evidence="2">
    <location>
        <begin position="89"/>
        <end position="195"/>
    </location>
</feature>
<evidence type="ECO:0000313" key="3">
    <source>
        <dbReference type="EMBL" id="AIS02163.1"/>
    </source>
</evidence>
<reference evidence="4" key="1">
    <citation type="journal article" date="2015" name="J. Biotechnol.">
        <title>Complete genome sequence of the actinobacterium Streptomyces glaucescens GLA.O (DSM 40922) consisting of a linear chromosome and one linear plasmid.</title>
        <authorList>
            <person name="Ortseifen V."/>
            <person name="Winkler A."/>
            <person name="Albersmeier A."/>
            <person name="Wendler S."/>
            <person name="Puhler A."/>
            <person name="Kalinowski J."/>
            <person name="Ruckert C."/>
        </authorList>
    </citation>
    <scope>NUCLEOTIDE SEQUENCE [LARGE SCALE GENOMIC DNA]</scope>
    <source>
        <strain evidence="4">DSM 40922 / GLA O</strain>
    </source>
</reference>
<dbReference type="Pfam" id="PF04294">
    <property type="entry name" value="VanW"/>
    <property type="match status" value="1"/>
</dbReference>
<dbReference type="RefSeq" id="WP_078957972.1">
    <property type="nucleotide sequence ID" value="NZ_CP009438.1"/>
</dbReference>
<keyword evidence="1" id="KW-0472">Membrane</keyword>
<evidence type="ECO:0000259" key="2">
    <source>
        <dbReference type="Pfam" id="PF12229"/>
    </source>
</evidence>
<keyword evidence="1" id="KW-1133">Transmembrane helix</keyword>
<dbReference type="HOGENOM" id="CLU_011572_0_1_11"/>
<dbReference type="Pfam" id="PF12229">
    <property type="entry name" value="PG_binding_4"/>
    <property type="match status" value="1"/>
</dbReference>
<dbReference type="PANTHER" id="PTHR35788">
    <property type="entry name" value="EXPORTED PROTEIN-RELATED"/>
    <property type="match status" value="1"/>
</dbReference>
<dbReference type="eggNOG" id="COG2720">
    <property type="taxonomic scope" value="Bacteria"/>
</dbReference>
<dbReference type="Proteomes" id="UP000029482">
    <property type="component" value="Chromosome"/>
</dbReference>
<gene>
    <name evidence="3" type="ORF">SGLAU_31145</name>
</gene>